<dbReference type="EMBL" id="VFSS01000007">
    <property type="protein sequence ID" value="TPE57195.1"/>
    <property type="molecule type" value="Genomic_DNA"/>
</dbReference>
<proteinExistence type="predicted"/>
<gene>
    <name evidence="1" type="ORF">FJO69_02160</name>
</gene>
<dbReference type="OrthoDB" id="5368643at2"/>
<comment type="caution">
    <text evidence="1">The sequence shown here is derived from an EMBL/GenBank/DDBJ whole genome shotgun (WGS) entry which is preliminary data.</text>
</comment>
<organism evidence="1 2">
    <name type="scientific">[Mycoplasma] falconis</name>
    <dbReference type="NCBI Taxonomy" id="92403"/>
    <lineage>
        <taxon>Bacteria</taxon>
        <taxon>Bacillati</taxon>
        <taxon>Mycoplasmatota</taxon>
        <taxon>Mycoplasmoidales</taxon>
        <taxon>Metamycoplasmataceae</taxon>
        <taxon>Metamycoplasma</taxon>
    </lineage>
</organism>
<accession>A0A501X9F8</accession>
<dbReference type="RefSeq" id="WP_140781377.1">
    <property type="nucleotide sequence ID" value="NZ_VFSS01000007.1"/>
</dbReference>
<dbReference type="AlphaFoldDB" id="A0A501X9F8"/>
<reference evidence="1 2" key="1">
    <citation type="submission" date="2019-06" db="EMBL/GenBank/DDBJ databases">
        <title>Mycoplasma falconis type strain whole genome sequence.</title>
        <authorList>
            <person name="Spergser J."/>
        </authorList>
    </citation>
    <scope>NUCLEOTIDE SEQUENCE [LARGE SCALE GENOMIC DNA]</scope>
    <source>
        <strain evidence="1 2">ATCC 51372</strain>
    </source>
</reference>
<name>A0A501X9F8_9BACT</name>
<sequence>MLTSIKNHLIYLIEEELKTSFWSPADAYYKMKLLSIDQRGRIGEHFLRDVFTELNMNVEYIENGHGDFDLIVNGNKIEVKTATLDKFNKFQHEGIKNSKDWDAVAFVDIIPNDLYLTLIPHKDFNFDIFYTNKSGKPARRGTVKINDKIQNIHFRGKDNIDGNATGAGYKVDFSIKDLKITKTIKDIENIYYQVFNK</sequence>
<evidence type="ECO:0000313" key="1">
    <source>
        <dbReference type="EMBL" id="TPE57195.1"/>
    </source>
</evidence>
<dbReference type="Proteomes" id="UP000319776">
    <property type="component" value="Unassembled WGS sequence"/>
</dbReference>
<protein>
    <recommendedName>
        <fullName evidence="3">Restriction endonuclease</fullName>
    </recommendedName>
</protein>
<keyword evidence="2" id="KW-1185">Reference proteome</keyword>
<evidence type="ECO:0000313" key="2">
    <source>
        <dbReference type="Proteomes" id="UP000319776"/>
    </source>
</evidence>
<evidence type="ECO:0008006" key="3">
    <source>
        <dbReference type="Google" id="ProtNLM"/>
    </source>
</evidence>